<evidence type="ECO:0000313" key="2">
    <source>
        <dbReference type="EMBL" id="WMV45412.1"/>
    </source>
</evidence>
<gene>
    <name evidence="2" type="ORF">MTR67_038797</name>
</gene>
<dbReference type="EMBL" id="CP133620">
    <property type="protein sequence ID" value="WMV45412.1"/>
    <property type="molecule type" value="Genomic_DNA"/>
</dbReference>
<evidence type="ECO:0000313" key="3">
    <source>
        <dbReference type="Proteomes" id="UP001234989"/>
    </source>
</evidence>
<organism evidence="2 3">
    <name type="scientific">Solanum verrucosum</name>
    <dbReference type="NCBI Taxonomy" id="315347"/>
    <lineage>
        <taxon>Eukaryota</taxon>
        <taxon>Viridiplantae</taxon>
        <taxon>Streptophyta</taxon>
        <taxon>Embryophyta</taxon>
        <taxon>Tracheophyta</taxon>
        <taxon>Spermatophyta</taxon>
        <taxon>Magnoliopsida</taxon>
        <taxon>eudicotyledons</taxon>
        <taxon>Gunneridae</taxon>
        <taxon>Pentapetalae</taxon>
        <taxon>asterids</taxon>
        <taxon>lamiids</taxon>
        <taxon>Solanales</taxon>
        <taxon>Solanaceae</taxon>
        <taxon>Solanoideae</taxon>
        <taxon>Solaneae</taxon>
        <taxon>Solanum</taxon>
    </lineage>
</organism>
<accession>A0AAF0UG35</accession>
<proteinExistence type="predicted"/>
<dbReference type="PANTHER" id="PTHR45835">
    <property type="entry name" value="YALI0A06105P"/>
    <property type="match status" value="1"/>
</dbReference>
<evidence type="ECO:0000259" key="1">
    <source>
        <dbReference type="Pfam" id="PF17921"/>
    </source>
</evidence>
<dbReference type="PANTHER" id="PTHR45835:SF91">
    <property type="entry name" value="RETROTRANSPOSON, TY3-GYPSY SUBCLASS-LIKE PROTEIN"/>
    <property type="match status" value="1"/>
</dbReference>
<reference evidence="2" key="1">
    <citation type="submission" date="2023-08" db="EMBL/GenBank/DDBJ databases">
        <title>A de novo genome assembly of Solanum verrucosum Schlechtendal, a Mexican diploid species geographically isolated from the other diploid A-genome species in potato relatives.</title>
        <authorList>
            <person name="Hosaka K."/>
        </authorList>
    </citation>
    <scope>NUCLEOTIDE SEQUENCE</scope>
    <source>
        <tissue evidence="2">Young leaves</tissue>
    </source>
</reference>
<protein>
    <recommendedName>
        <fullName evidence="1">Integrase zinc-binding domain-containing protein</fullName>
    </recommendedName>
</protein>
<dbReference type="AlphaFoldDB" id="A0AAF0UG35"/>
<dbReference type="Pfam" id="PF17921">
    <property type="entry name" value="Integrase_H2C2"/>
    <property type="match status" value="1"/>
</dbReference>
<dbReference type="InterPro" id="IPR041588">
    <property type="entry name" value="Integrase_H2C2"/>
</dbReference>
<name>A0AAF0UG35_SOLVR</name>
<sequence>MGDLRHQILTEAHNSRYSIHPSATKMYRDLREVFWCNDMKMDIAHFVAKCSNCQQVKVEHQKLGGMTKEINIPTWKWEGINMDFITVLPRTRRQHDSIWEIVDRVTKSAHFLVVKTTIQQRTIPGSISMT</sequence>
<dbReference type="Proteomes" id="UP001234989">
    <property type="component" value="Chromosome 9"/>
</dbReference>
<keyword evidence="3" id="KW-1185">Reference proteome</keyword>
<dbReference type="Gene3D" id="1.10.340.70">
    <property type="match status" value="1"/>
</dbReference>
<feature type="domain" description="Integrase zinc-binding" evidence="1">
    <location>
        <begin position="3"/>
        <end position="58"/>
    </location>
</feature>